<dbReference type="PANTHER" id="PTHR46112:SF3">
    <property type="entry name" value="AMINOPEPTIDASE YPDF"/>
    <property type="match status" value="1"/>
</dbReference>
<dbReference type="InterPro" id="IPR001131">
    <property type="entry name" value="Peptidase_M24B_aminopep-P_CS"/>
</dbReference>
<dbReference type="AlphaFoldDB" id="A0A2A9HJM2"/>
<reference evidence="6 7" key="1">
    <citation type="submission" date="2017-09" db="EMBL/GenBank/DDBJ databases">
        <title>Sequencing the genomes of two abundant thermophiles in Great Basin hot springs: Thermocrinis jamiesonii and novel Chloroflexi Thermoflexus hugenholtzii.</title>
        <authorList>
            <person name="Hedlund B."/>
        </authorList>
    </citation>
    <scope>NUCLEOTIDE SEQUENCE [LARGE SCALE GENOMIC DNA]</scope>
    <source>
        <strain evidence="6 7">G233</strain>
    </source>
</reference>
<dbReference type="GO" id="GO:0004177">
    <property type="term" value="F:aminopeptidase activity"/>
    <property type="evidence" value="ECO:0007669"/>
    <property type="project" value="UniProtKB-KW"/>
</dbReference>
<evidence type="ECO:0000259" key="4">
    <source>
        <dbReference type="Pfam" id="PF00557"/>
    </source>
</evidence>
<feature type="domain" description="Peptidase M24" evidence="4">
    <location>
        <begin position="154"/>
        <end position="355"/>
    </location>
</feature>
<keyword evidence="6" id="KW-0645">Protease</keyword>
<dbReference type="GO" id="GO:0046872">
    <property type="term" value="F:metal ion binding"/>
    <property type="evidence" value="ECO:0007669"/>
    <property type="project" value="UniProtKB-KW"/>
</dbReference>
<dbReference type="Pfam" id="PF00557">
    <property type="entry name" value="Peptidase_M24"/>
    <property type="match status" value="1"/>
</dbReference>
<dbReference type="Gene3D" id="3.40.350.10">
    <property type="entry name" value="Creatinase/prolidase N-terminal domain"/>
    <property type="match status" value="1"/>
</dbReference>
<dbReference type="EMBL" id="PDJQ01000001">
    <property type="protein sequence ID" value="PFG75059.1"/>
    <property type="molecule type" value="Genomic_DNA"/>
</dbReference>
<dbReference type="RefSeq" id="WP_165772693.1">
    <property type="nucleotide sequence ID" value="NZ_PDJQ01000001.1"/>
</dbReference>
<dbReference type="InterPro" id="IPR050659">
    <property type="entry name" value="Peptidase_M24B"/>
</dbReference>
<dbReference type="Proteomes" id="UP000223071">
    <property type="component" value="Unassembled WGS sequence"/>
</dbReference>
<dbReference type="PANTHER" id="PTHR46112">
    <property type="entry name" value="AMINOPEPTIDASE"/>
    <property type="match status" value="1"/>
</dbReference>
<dbReference type="PROSITE" id="PS00491">
    <property type="entry name" value="PROLINE_PEPTIDASE"/>
    <property type="match status" value="1"/>
</dbReference>
<evidence type="ECO:0000259" key="5">
    <source>
        <dbReference type="Pfam" id="PF01321"/>
    </source>
</evidence>
<comment type="caution">
    <text evidence="6">The sequence shown here is derived from an EMBL/GenBank/DDBJ whole genome shotgun (WGS) entry which is preliminary data.</text>
</comment>
<sequence>MTGRLERLRALLEREGLDGLLISAPGEEGPGWESRAYLSGFTGSAGVLLVTRWAAVLAVDSRYWEQAEQETAGRGVRVLRAQGPRQGWLRELVGEAGAAGKRIGVSPRDLTYAAFLGLTEMLEALPPGDRPELVPAFGLVEELRRVKDREELALLEAAIGIADRAFARLASELEPGMTEDEAAARFERYVREEGGSGVSFPSIVAGGPWSALPHAQPRREPFASGTPIVIDVGARYRGYCSDLTRTVVLGEPDARFREVYEVVRAAQAAAIAGVEPGMRGADAQELAHRVIREAGYGEQFGHGLGHGVGLAVHEDPYLGPSSDHVLEEGMVFTIEPGIYLPGWGGVRIEDIVVLEDGRARVLSHAPKLNLEGD</sequence>
<proteinExistence type="inferred from homology"/>
<keyword evidence="6" id="KW-0031">Aminopeptidase</keyword>
<dbReference type="Gene3D" id="3.90.230.10">
    <property type="entry name" value="Creatinase/methionine aminopeptidase superfamily"/>
    <property type="match status" value="1"/>
</dbReference>
<feature type="domain" description="Creatinase N-terminal" evidence="5">
    <location>
        <begin position="4"/>
        <end position="146"/>
    </location>
</feature>
<evidence type="ECO:0000256" key="1">
    <source>
        <dbReference type="ARBA" id="ARBA00022723"/>
    </source>
</evidence>
<keyword evidence="2" id="KW-0378">Hydrolase</keyword>
<name>A0A2A9HJM2_TEPT2</name>
<dbReference type="InterPro" id="IPR000994">
    <property type="entry name" value="Pept_M24"/>
</dbReference>
<comment type="similarity">
    <text evidence="3">Belongs to the peptidase M24B family.</text>
</comment>
<evidence type="ECO:0000256" key="3">
    <source>
        <dbReference type="RuleBase" id="RU000590"/>
    </source>
</evidence>
<keyword evidence="1 3" id="KW-0479">Metal-binding</keyword>
<dbReference type="InterPro" id="IPR029149">
    <property type="entry name" value="Creatin/AminoP/Spt16_N"/>
</dbReference>
<evidence type="ECO:0000313" key="6">
    <source>
        <dbReference type="EMBL" id="PFG75059.1"/>
    </source>
</evidence>
<dbReference type="InterPro" id="IPR000587">
    <property type="entry name" value="Creatinase_N"/>
</dbReference>
<dbReference type="InterPro" id="IPR036005">
    <property type="entry name" value="Creatinase/aminopeptidase-like"/>
</dbReference>
<gene>
    <name evidence="6" type="ORF">A9A59_2324</name>
</gene>
<dbReference type="Pfam" id="PF01321">
    <property type="entry name" value="Creatinase_N"/>
    <property type="match status" value="1"/>
</dbReference>
<organism evidence="6 7">
    <name type="scientific">Tepidiforma thermophila (strain KCTC 52669 / CGMCC 1.13589 / G233)</name>
    <dbReference type="NCBI Taxonomy" id="2761530"/>
    <lineage>
        <taxon>Bacteria</taxon>
        <taxon>Bacillati</taxon>
        <taxon>Chloroflexota</taxon>
        <taxon>Tepidiformia</taxon>
        <taxon>Tepidiformales</taxon>
        <taxon>Tepidiformaceae</taxon>
        <taxon>Tepidiforma</taxon>
    </lineage>
</organism>
<evidence type="ECO:0000256" key="2">
    <source>
        <dbReference type="ARBA" id="ARBA00022801"/>
    </source>
</evidence>
<dbReference type="SUPFAM" id="SSF55920">
    <property type="entry name" value="Creatinase/aminopeptidase"/>
    <property type="match status" value="1"/>
</dbReference>
<evidence type="ECO:0000313" key="7">
    <source>
        <dbReference type="Proteomes" id="UP000223071"/>
    </source>
</evidence>
<keyword evidence="7" id="KW-1185">Reference proteome</keyword>
<accession>A0A2A9HJM2</accession>
<protein>
    <submittedName>
        <fullName evidence="6">Xaa-Pro aminopeptidase</fullName>
    </submittedName>
</protein>
<dbReference type="SUPFAM" id="SSF53092">
    <property type="entry name" value="Creatinase/prolidase N-terminal domain"/>
    <property type="match status" value="1"/>
</dbReference>